<evidence type="ECO:0000256" key="2">
    <source>
        <dbReference type="SAM" id="SignalP"/>
    </source>
</evidence>
<dbReference type="PROSITE" id="PS51781">
    <property type="entry name" value="SH3B"/>
    <property type="match status" value="3"/>
</dbReference>
<organism evidence="4 5">
    <name type="scientific">Hominiventricola aquisgranensis</name>
    <dbReference type="NCBI Taxonomy" id="3133164"/>
    <lineage>
        <taxon>Bacteria</taxon>
        <taxon>Bacillati</taxon>
        <taxon>Bacillota</taxon>
        <taxon>Clostridia</taxon>
        <taxon>Lachnospirales</taxon>
        <taxon>Lachnospiraceae</taxon>
        <taxon>Hominiventricola</taxon>
    </lineage>
</organism>
<dbReference type="InterPro" id="IPR052354">
    <property type="entry name" value="Cell_Wall_Dynamics_Protein"/>
</dbReference>
<evidence type="ECO:0000313" key="4">
    <source>
        <dbReference type="EMBL" id="MEQ2578143.1"/>
    </source>
</evidence>
<keyword evidence="5" id="KW-1185">Reference proteome</keyword>
<dbReference type="PANTHER" id="PTHR34408">
    <property type="entry name" value="FAMILY PROTEIN, PUTATIVE-RELATED"/>
    <property type="match status" value="1"/>
</dbReference>
<keyword evidence="2" id="KW-0732">Signal</keyword>
<dbReference type="SMART" id="SM00287">
    <property type="entry name" value="SH3b"/>
    <property type="match status" value="4"/>
</dbReference>
<sequence>MNRKGIKRIGLMSLLVLSLLIFAPAGRAQAAGTGTVKNRVVNVRSNATTASSIVAKLTQGTSVSITSETTGSDGRKWYNVSFKYNGSNKTGCIRADLLNATGTNTGTSAANTSTASVSGFGDDSILAIRVNSARVRKQASTSAAMVTTLNKDDQVKQKTAVTGSDGKTWIRVSFTKGGQKTYGYIRSDLLTLVKKGDASAEPAGTTNTTNTNTTPSANSGNIQTDDILTVTATAVRVREDPSDSSKIITNLLQGDKVKFKKTRIGSDGKQWTKVSVTINDVRYHGYIRSDYLAFYQKAGDAAASTVNEDTRYVSASAVRVRESASDKSTIVANLLQGDAIDYRGTRTGDDGKQWTKVSFTINGARYHGYIRSDYLSKTK</sequence>
<dbReference type="PANTHER" id="PTHR34408:SF1">
    <property type="entry name" value="GLYCOSYL HYDROLASE FAMILY 19 DOMAIN-CONTAINING PROTEIN HI_1415"/>
    <property type="match status" value="1"/>
</dbReference>
<evidence type="ECO:0000259" key="3">
    <source>
        <dbReference type="PROSITE" id="PS51781"/>
    </source>
</evidence>
<dbReference type="EMBL" id="JBBMFC010000006">
    <property type="protein sequence ID" value="MEQ2578143.1"/>
    <property type="molecule type" value="Genomic_DNA"/>
</dbReference>
<dbReference type="Gene3D" id="2.30.30.40">
    <property type="entry name" value="SH3 Domains"/>
    <property type="match status" value="4"/>
</dbReference>
<feature type="signal peptide" evidence="2">
    <location>
        <begin position="1"/>
        <end position="30"/>
    </location>
</feature>
<name>A0ABV1HZN9_9FIRM</name>
<proteinExistence type="predicted"/>
<evidence type="ECO:0000313" key="5">
    <source>
        <dbReference type="Proteomes" id="UP001470288"/>
    </source>
</evidence>
<accession>A0ABV1HZN9</accession>
<feature type="domain" description="SH3b" evidence="3">
    <location>
        <begin position="31"/>
        <end position="101"/>
    </location>
</feature>
<protein>
    <submittedName>
        <fullName evidence="4">SH3 domain-containing protein</fullName>
    </submittedName>
</protein>
<feature type="chain" id="PRO_5046082166" evidence="2">
    <location>
        <begin position="31"/>
        <end position="379"/>
    </location>
</feature>
<dbReference type="InterPro" id="IPR003646">
    <property type="entry name" value="SH3-like_bac-type"/>
</dbReference>
<feature type="domain" description="SH3b" evidence="3">
    <location>
        <begin position="308"/>
        <end position="379"/>
    </location>
</feature>
<dbReference type="Proteomes" id="UP001470288">
    <property type="component" value="Unassembled WGS sequence"/>
</dbReference>
<feature type="domain" description="SH3b" evidence="3">
    <location>
        <begin position="225"/>
        <end position="296"/>
    </location>
</feature>
<comment type="caution">
    <text evidence="4">The sequence shown here is derived from an EMBL/GenBank/DDBJ whole genome shotgun (WGS) entry which is preliminary data.</text>
</comment>
<dbReference type="Pfam" id="PF08239">
    <property type="entry name" value="SH3_3"/>
    <property type="match status" value="3"/>
</dbReference>
<gene>
    <name evidence="4" type="ORF">WMO62_04690</name>
</gene>
<reference evidence="4 5" key="1">
    <citation type="submission" date="2024-03" db="EMBL/GenBank/DDBJ databases">
        <title>Human intestinal bacterial collection.</title>
        <authorList>
            <person name="Pauvert C."/>
            <person name="Hitch T.C.A."/>
            <person name="Clavel T."/>
        </authorList>
    </citation>
    <scope>NUCLEOTIDE SEQUENCE [LARGE SCALE GENOMIC DNA]</scope>
    <source>
        <strain evidence="4 5">CLA-AA-H78B</strain>
    </source>
</reference>
<evidence type="ECO:0000256" key="1">
    <source>
        <dbReference type="SAM" id="MobiDB-lite"/>
    </source>
</evidence>
<feature type="compositionally biased region" description="Low complexity" evidence="1">
    <location>
        <begin position="202"/>
        <end position="221"/>
    </location>
</feature>
<feature type="region of interest" description="Disordered" evidence="1">
    <location>
        <begin position="199"/>
        <end position="222"/>
    </location>
</feature>
<dbReference type="RefSeq" id="WP_349143980.1">
    <property type="nucleotide sequence ID" value="NZ_JBBMFC010000006.1"/>
</dbReference>